<dbReference type="GO" id="GO:0004864">
    <property type="term" value="F:protein phosphatase inhibitor activity"/>
    <property type="evidence" value="ECO:0007669"/>
    <property type="project" value="UniProtKB-KW"/>
</dbReference>
<sequence length="175" mass="19712">MTVGDSSPTELNYIAQYHHHSILEHQASSVISKRIRASVDVVWSIIRRFDEPQKYKTFVKSCTMRGELQPGCVREVCIISGLPATTSIEELEELDDEQHIMRYRLLGGDHRLNNYKSVVTLHAETIDGKPGTLIIESFITDVPGGNTKDDTKFFVETLVKCNMKALAEVCEKTSL</sequence>
<keyword evidence="6" id="KW-0675">Receptor</keyword>
<evidence type="ECO:0000256" key="2">
    <source>
        <dbReference type="ARBA" id="ARBA00004496"/>
    </source>
</evidence>
<keyword evidence="7" id="KW-0539">Nucleus</keyword>
<dbReference type="SUPFAM" id="SSF55961">
    <property type="entry name" value="Bet v1-like"/>
    <property type="match status" value="1"/>
</dbReference>
<dbReference type="EMBL" id="CM035437">
    <property type="protein sequence ID" value="KAH7286353.1"/>
    <property type="molecule type" value="Genomic_DNA"/>
</dbReference>
<name>A0A8T2QSP4_CERRI</name>
<dbReference type="AlphaFoldDB" id="A0A8T2QSP4"/>
<dbReference type="CDD" id="cd07821">
    <property type="entry name" value="PYR_PYL_RCAR_like"/>
    <property type="match status" value="1"/>
</dbReference>
<organism evidence="9 10">
    <name type="scientific">Ceratopteris richardii</name>
    <name type="common">Triangle waterfern</name>
    <dbReference type="NCBI Taxonomy" id="49495"/>
    <lineage>
        <taxon>Eukaryota</taxon>
        <taxon>Viridiplantae</taxon>
        <taxon>Streptophyta</taxon>
        <taxon>Embryophyta</taxon>
        <taxon>Tracheophyta</taxon>
        <taxon>Polypodiopsida</taxon>
        <taxon>Polypodiidae</taxon>
        <taxon>Polypodiales</taxon>
        <taxon>Pteridineae</taxon>
        <taxon>Pteridaceae</taxon>
        <taxon>Parkerioideae</taxon>
        <taxon>Ceratopteris</taxon>
    </lineage>
</organism>
<gene>
    <name evidence="9" type="ORF">KP509_32G003000</name>
</gene>
<dbReference type="Pfam" id="PF10604">
    <property type="entry name" value="Polyketide_cyc2"/>
    <property type="match status" value="1"/>
</dbReference>
<evidence type="ECO:0000313" key="10">
    <source>
        <dbReference type="Proteomes" id="UP000825935"/>
    </source>
</evidence>
<dbReference type="InterPro" id="IPR023393">
    <property type="entry name" value="START-like_dom_sf"/>
</dbReference>
<comment type="subcellular location">
    <subcellularLocation>
        <location evidence="2">Cytoplasm</location>
    </subcellularLocation>
    <subcellularLocation>
        <location evidence="1">Nucleus</location>
    </subcellularLocation>
</comment>
<dbReference type="GO" id="GO:0038023">
    <property type="term" value="F:signaling receptor activity"/>
    <property type="evidence" value="ECO:0007669"/>
    <property type="project" value="TreeGrafter"/>
</dbReference>
<dbReference type="GO" id="GO:0005737">
    <property type="term" value="C:cytoplasm"/>
    <property type="evidence" value="ECO:0007669"/>
    <property type="project" value="UniProtKB-SubCell"/>
</dbReference>
<dbReference type="OrthoDB" id="4436220at2759"/>
<proteinExistence type="inferred from homology"/>
<protein>
    <submittedName>
        <fullName evidence="9">Uncharacterized protein</fullName>
    </submittedName>
</protein>
<evidence type="ECO:0000256" key="5">
    <source>
        <dbReference type="ARBA" id="ARBA00022682"/>
    </source>
</evidence>
<keyword evidence="10" id="KW-1185">Reference proteome</keyword>
<evidence type="ECO:0000256" key="1">
    <source>
        <dbReference type="ARBA" id="ARBA00004123"/>
    </source>
</evidence>
<evidence type="ECO:0000256" key="3">
    <source>
        <dbReference type="ARBA" id="ARBA00008594"/>
    </source>
</evidence>
<dbReference type="GO" id="GO:0009738">
    <property type="term" value="P:abscisic acid-activated signaling pathway"/>
    <property type="evidence" value="ECO:0007669"/>
    <property type="project" value="UniProtKB-KW"/>
</dbReference>
<comment type="caution">
    <text evidence="9">The sequence shown here is derived from an EMBL/GenBank/DDBJ whole genome shotgun (WGS) entry which is preliminary data.</text>
</comment>
<dbReference type="Gene3D" id="3.30.530.20">
    <property type="match status" value="1"/>
</dbReference>
<dbReference type="OMA" id="MESEYVR"/>
<evidence type="ECO:0000256" key="7">
    <source>
        <dbReference type="ARBA" id="ARBA00023242"/>
    </source>
</evidence>
<keyword evidence="8" id="KW-0650">Protein phosphatase inhibitor</keyword>
<comment type="similarity">
    <text evidence="3">Belongs to the PYR/PYL/RCAR abscisic acid intracellular receptor family.</text>
</comment>
<dbReference type="InterPro" id="IPR050279">
    <property type="entry name" value="Plant_def-hormone_signal"/>
</dbReference>
<keyword evidence="4" id="KW-0963">Cytoplasm</keyword>
<evidence type="ECO:0000256" key="6">
    <source>
        <dbReference type="ARBA" id="ARBA00023170"/>
    </source>
</evidence>
<reference evidence="9" key="1">
    <citation type="submission" date="2021-08" db="EMBL/GenBank/DDBJ databases">
        <title>WGS assembly of Ceratopteris richardii.</title>
        <authorList>
            <person name="Marchant D.B."/>
            <person name="Chen G."/>
            <person name="Jenkins J."/>
            <person name="Shu S."/>
            <person name="Leebens-Mack J."/>
            <person name="Grimwood J."/>
            <person name="Schmutz J."/>
            <person name="Soltis P."/>
            <person name="Soltis D."/>
            <person name="Chen Z.-H."/>
        </authorList>
    </citation>
    <scope>NUCLEOTIDE SEQUENCE</scope>
    <source>
        <strain evidence="9">Whitten #5841</strain>
        <tissue evidence="9">Leaf</tissue>
    </source>
</reference>
<dbReference type="InterPro" id="IPR019587">
    <property type="entry name" value="Polyketide_cyclase/dehydratase"/>
</dbReference>
<accession>A0A8T2QSP4</accession>
<evidence type="ECO:0000256" key="4">
    <source>
        <dbReference type="ARBA" id="ARBA00022490"/>
    </source>
</evidence>
<keyword evidence="5" id="KW-0938">Abscisic acid signaling pathway</keyword>
<dbReference type="GO" id="GO:0010427">
    <property type="term" value="F:abscisic acid binding"/>
    <property type="evidence" value="ECO:0007669"/>
    <property type="project" value="TreeGrafter"/>
</dbReference>
<evidence type="ECO:0000256" key="8">
    <source>
        <dbReference type="ARBA" id="ARBA00023272"/>
    </source>
</evidence>
<dbReference type="GO" id="GO:0005634">
    <property type="term" value="C:nucleus"/>
    <property type="evidence" value="ECO:0007669"/>
    <property type="project" value="UniProtKB-SubCell"/>
</dbReference>
<dbReference type="Proteomes" id="UP000825935">
    <property type="component" value="Chromosome 32"/>
</dbReference>
<evidence type="ECO:0000313" key="9">
    <source>
        <dbReference type="EMBL" id="KAH7286353.1"/>
    </source>
</evidence>
<dbReference type="PANTHER" id="PTHR31213:SF4">
    <property type="entry name" value="ABSCISIC ACID RECEPTOR PYL8"/>
    <property type="match status" value="1"/>
</dbReference>
<dbReference type="PANTHER" id="PTHR31213">
    <property type="entry name" value="OS08G0374000 PROTEIN-RELATED"/>
    <property type="match status" value="1"/>
</dbReference>